<reference evidence="2" key="1">
    <citation type="journal article" date="2016" name="Ticks Tick Borne Dis.">
        <title>De novo assembly and annotation of the salivary gland transcriptome of Rhipicephalus appendiculatus male and female ticks during blood feeding.</title>
        <authorList>
            <person name="de Castro M.H."/>
            <person name="de Klerk D."/>
            <person name="Pienaar R."/>
            <person name="Latif A.A."/>
            <person name="Rees D.J."/>
            <person name="Mans B.J."/>
        </authorList>
    </citation>
    <scope>NUCLEOTIDE SEQUENCE</scope>
    <source>
        <tissue evidence="2">Salivary glands</tissue>
    </source>
</reference>
<organism evidence="2">
    <name type="scientific">Rhipicephalus appendiculatus</name>
    <name type="common">Brown ear tick</name>
    <dbReference type="NCBI Taxonomy" id="34631"/>
    <lineage>
        <taxon>Eukaryota</taxon>
        <taxon>Metazoa</taxon>
        <taxon>Ecdysozoa</taxon>
        <taxon>Arthropoda</taxon>
        <taxon>Chelicerata</taxon>
        <taxon>Arachnida</taxon>
        <taxon>Acari</taxon>
        <taxon>Parasitiformes</taxon>
        <taxon>Ixodida</taxon>
        <taxon>Ixodoidea</taxon>
        <taxon>Ixodidae</taxon>
        <taxon>Rhipicephalinae</taxon>
        <taxon>Rhipicephalus</taxon>
        <taxon>Rhipicephalus</taxon>
    </lineage>
</organism>
<dbReference type="AlphaFoldDB" id="A0A131YE21"/>
<feature type="chain" id="PRO_5007284756" evidence="1">
    <location>
        <begin position="25"/>
        <end position="130"/>
    </location>
</feature>
<keyword evidence="1" id="KW-0732">Signal</keyword>
<sequence>MARIQTLFCSLLLIILLLGNSCFPATLHGPALDSRKRQSKQHAAVLSQGNSPCSRRCGKGAQFSCMANCTRCTSCSHCNDCNCKCVTKRDPCSLQRMNQCDSMLTLKCRRYKKGCYCYCGIAPLMLMGKF</sequence>
<name>A0A131YE21_RHIAP</name>
<evidence type="ECO:0000256" key="1">
    <source>
        <dbReference type="SAM" id="SignalP"/>
    </source>
</evidence>
<evidence type="ECO:0000313" key="2">
    <source>
        <dbReference type="EMBL" id="JAP77613.1"/>
    </source>
</evidence>
<accession>A0A131YE21</accession>
<proteinExistence type="predicted"/>
<dbReference type="EMBL" id="GEDV01010944">
    <property type="protein sequence ID" value="JAP77613.1"/>
    <property type="molecule type" value="Transcribed_RNA"/>
</dbReference>
<feature type="signal peptide" evidence="1">
    <location>
        <begin position="1"/>
        <end position="24"/>
    </location>
</feature>
<protein>
    <submittedName>
        <fullName evidence="2">Uncharacterized protein</fullName>
    </submittedName>
</protein>